<dbReference type="InterPro" id="IPR003423">
    <property type="entry name" value="OMP_efflux"/>
</dbReference>
<evidence type="ECO:0000256" key="10">
    <source>
        <dbReference type="RuleBase" id="RU362097"/>
    </source>
</evidence>
<dbReference type="RefSeq" id="WP_038412137.1">
    <property type="nucleotide sequence ID" value="NZ_CP009455.1"/>
</dbReference>
<dbReference type="KEGG" id="psw:LK03_09820"/>
<evidence type="ECO:0000313" key="12">
    <source>
        <dbReference type="Proteomes" id="UP000029493"/>
    </source>
</evidence>
<keyword evidence="2 10" id="KW-1134">Transmembrane beta strand</keyword>
<keyword evidence="5 10" id="KW-0472">Membrane</keyword>
<gene>
    <name evidence="11" type="ORF">LK03_09820</name>
</gene>
<dbReference type="EMBL" id="CP009455">
    <property type="protein sequence ID" value="AIR89563.1"/>
    <property type="molecule type" value="Genomic_DNA"/>
</dbReference>
<dbReference type="OrthoDB" id="9770517at2"/>
<evidence type="ECO:0000313" key="11">
    <source>
        <dbReference type="EMBL" id="AIR89563.1"/>
    </source>
</evidence>
<keyword evidence="8 10" id="KW-0449">Lipoprotein</keyword>
<evidence type="ECO:0000256" key="7">
    <source>
        <dbReference type="ARBA" id="ARBA00023237"/>
    </source>
</evidence>
<evidence type="ECO:0000256" key="8">
    <source>
        <dbReference type="ARBA" id="ARBA00023288"/>
    </source>
</evidence>
<comment type="function">
    <text evidence="9">Could be involved in resistance to puromycin, acriflavine and tetraphenylarsonium chloride.</text>
</comment>
<dbReference type="PROSITE" id="PS51257">
    <property type="entry name" value="PROKAR_LIPOPROTEIN"/>
    <property type="match status" value="1"/>
</dbReference>
<evidence type="ECO:0000256" key="3">
    <source>
        <dbReference type="ARBA" id="ARBA00022692"/>
    </source>
</evidence>
<evidence type="ECO:0000256" key="6">
    <source>
        <dbReference type="ARBA" id="ARBA00023139"/>
    </source>
</evidence>
<evidence type="ECO:0000256" key="5">
    <source>
        <dbReference type="ARBA" id="ARBA00023136"/>
    </source>
</evidence>
<dbReference type="SUPFAM" id="SSF56954">
    <property type="entry name" value="Outer membrane efflux proteins (OEP)"/>
    <property type="match status" value="1"/>
</dbReference>
<keyword evidence="6 10" id="KW-0564">Palmitate</keyword>
<dbReference type="AlphaFoldDB" id="A0A089YCQ5"/>
<evidence type="ECO:0000256" key="4">
    <source>
        <dbReference type="ARBA" id="ARBA00022729"/>
    </source>
</evidence>
<keyword evidence="12" id="KW-1185">Reference proteome</keyword>
<dbReference type="GO" id="GO:0009279">
    <property type="term" value="C:cell outer membrane"/>
    <property type="evidence" value="ECO:0007669"/>
    <property type="project" value="UniProtKB-SubCell"/>
</dbReference>
<feature type="signal peptide" evidence="10">
    <location>
        <begin position="1"/>
        <end position="26"/>
    </location>
</feature>
<keyword evidence="4 10" id="KW-0732">Signal</keyword>
<comment type="subcellular location">
    <subcellularLocation>
        <location evidence="10">Cell outer membrane</location>
        <topology evidence="10">Lipid-anchor</topology>
    </subcellularLocation>
</comment>
<dbReference type="PANTHER" id="PTHR30203">
    <property type="entry name" value="OUTER MEMBRANE CATION EFFLUX PROTEIN"/>
    <property type="match status" value="1"/>
</dbReference>
<dbReference type="GO" id="GO:0015562">
    <property type="term" value="F:efflux transmembrane transporter activity"/>
    <property type="evidence" value="ECO:0007669"/>
    <property type="project" value="InterPro"/>
</dbReference>
<dbReference type="InterPro" id="IPR010131">
    <property type="entry name" value="MdtP/NodT-like"/>
</dbReference>
<evidence type="ECO:0000256" key="1">
    <source>
        <dbReference type="ARBA" id="ARBA00007613"/>
    </source>
</evidence>
<dbReference type="NCBIfam" id="TIGR01845">
    <property type="entry name" value="outer_NodT"/>
    <property type="match status" value="1"/>
</dbReference>
<evidence type="ECO:0000256" key="2">
    <source>
        <dbReference type="ARBA" id="ARBA00022452"/>
    </source>
</evidence>
<comment type="similarity">
    <text evidence="1 10">Belongs to the outer membrane factor (OMF) (TC 1.B.17) family.</text>
</comment>
<dbReference type="Pfam" id="PF02321">
    <property type="entry name" value="OEP"/>
    <property type="match status" value="2"/>
</dbReference>
<feature type="chain" id="PRO_5001433245" evidence="10">
    <location>
        <begin position="27"/>
        <end position="508"/>
    </location>
</feature>
<name>A0A089YCQ5_9PSED</name>
<reference evidence="11 12" key="1">
    <citation type="submission" date="2014-09" db="EMBL/GenBank/DDBJ databases">
        <authorList>
            <person name="Chan K.-G."/>
        </authorList>
    </citation>
    <scope>NUCLEOTIDE SEQUENCE [LARGE SCALE GENOMIC DNA]</scope>
    <source>
        <strain evidence="11 12">ND07</strain>
    </source>
</reference>
<protein>
    <submittedName>
        <fullName evidence="11">RND transporter</fullName>
    </submittedName>
</protein>
<evidence type="ECO:0000256" key="9">
    <source>
        <dbReference type="ARBA" id="ARBA00037313"/>
    </source>
</evidence>
<sequence length="508" mass="54488">MLRRLDRALTVLTACALSLTLSGCIATSDITPHSQRLDPDNLALDSTLADAERDAHWPAQRWWQAYGDAQLDQFLNQALAGSPSLALALARLRQAKALAGVAESAQRLQGDGDAALKRHNWPQDAFYGPGDLSGATTWDNHAGIGLSYPLDLWGQARNASEQALDIAHRRAAEARQAQLELQNNVVKRYIELALLYARHDIVERQLAQQQQILGLAQRRLDAGMGTHLEVSLAQAPLPETHRQLDSLVEAMALTRNQLAALAGLGPGAGARLQRPQLRLANPLGLPATLPAELLGQRPDVVARRWQVAAQARGIEVAQARFLPNIDLVGNLGFIATGGSALGFLSGRTFNYGVGPALSVPIFDGGRLREQLGAAAAGYDEAVADYNQTLVLALKDISDQLIRRESMQTQAHLADESVAAAQRSYDIASVAFQRGLTGYLEVLDAQTLLLRQQQVQQQVWAARLSVHADLATALGGGLQAGADTPASTREAAPDAPAALAVFIKPEARQ</sequence>
<dbReference type="eggNOG" id="COG1538">
    <property type="taxonomic scope" value="Bacteria"/>
</dbReference>
<organism evidence="11 12">
    <name type="scientific">Pseudomonas cremoricolorata</name>
    <dbReference type="NCBI Taxonomy" id="157783"/>
    <lineage>
        <taxon>Bacteria</taxon>
        <taxon>Pseudomonadati</taxon>
        <taxon>Pseudomonadota</taxon>
        <taxon>Gammaproteobacteria</taxon>
        <taxon>Pseudomonadales</taxon>
        <taxon>Pseudomonadaceae</taxon>
        <taxon>Pseudomonas</taxon>
    </lineage>
</organism>
<accession>A0A089YCQ5</accession>
<keyword evidence="7" id="KW-0998">Cell outer membrane</keyword>
<keyword evidence="3 10" id="KW-0812">Transmembrane</keyword>
<proteinExistence type="inferred from homology"/>
<dbReference type="Gene3D" id="2.20.200.10">
    <property type="entry name" value="Outer membrane efflux proteins (OEP)"/>
    <property type="match status" value="1"/>
</dbReference>
<dbReference type="Gene3D" id="1.20.1600.10">
    <property type="entry name" value="Outer membrane efflux proteins (OEP)"/>
    <property type="match status" value="1"/>
</dbReference>
<dbReference type="PANTHER" id="PTHR30203:SF20">
    <property type="entry name" value="MULTIDRUG RESISTANCE OUTER MEMBRANE PROTEIN MDTP-RELATED"/>
    <property type="match status" value="1"/>
</dbReference>
<dbReference type="Proteomes" id="UP000029493">
    <property type="component" value="Chromosome"/>
</dbReference>
<dbReference type="STRING" id="157783.LK03_09820"/>